<feature type="region of interest" description="Disordered" evidence="11">
    <location>
        <begin position="357"/>
        <end position="383"/>
    </location>
</feature>
<dbReference type="RefSeq" id="WP_138088270.1">
    <property type="nucleotide sequence ID" value="NZ_VAUV01000019.1"/>
</dbReference>
<evidence type="ECO:0000256" key="11">
    <source>
        <dbReference type="SAM" id="MobiDB-lite"/>
    </source>
</evidence>
<proteinExistence type="inferred from homology"/>
<dbReference type="HAMAP" id="MF_01470">
    <property type="entry name" value="Cas1"/>
    <property type="match status" value="1"/>
</dbReference>
<dbReference type="GO" id="GO:0046872">
    <property type="term" value="F:metal ion binding"/>
    <property type="evidence" value="ECO:0007669"/>
    <property type="project" value="UniProtKB-UniRule"/>
</dbReference>
<dbReference type="InterPro" id="IPR050646">
    <property type="entry name" value="Cas1"/>
</dbReference>
<dbReference type="GO" id="GO:0016787">
    <property type="term" value="F:hydrolase activity"/>
    <property type="evidence" value="ECO:0007669"/>
    <property type="project" value="UniProtKB-KW"/>
</dbReference>
<comment type="caution">
    <text evidence="13">The sequence shown here is derived from an EMBL/GenBank/DDBJ whole genome shotgun (WGS) entry which is preliminary data.</text>
</comment>
<dbReference type="InterPro" id="IPR042211">
    <property type="entry name" value="CRISPR-assoc_Cas1_N"/>
</dbReference>
<keyword evidence="3 10" id="KW-0255">Endonuclease</keyword>
<feature type="binding site" evidence="10">
    <location>
        <position position="547"/>
    </location>
    <ligand>
        <name>Mn(2+)</name>
        <dbReference type="ChEBI" id="CHEBI:29035"/>
    </ligand>
</feature>
<dbReference type="GO" id="GO:0003677">
    <property type="term" value="F:DNA binding"/>
    <property type="evidence" value="ECO:0007669"/>
    <property type="project" value="UniProtKB-KW"/>
</dbReference>
<dbReference type="InterPro" id="IPR011604">
    <property type="entry name" value="PDDEXK-like_dom_sf"/>
</dbReference>
<feature type="compositionally biased region" description="Low complexity" evidence="11">
    <location>
        <begin position="191"/>
        <end position="201"/>
    </location>
</feature>
<dbReference type="Gene3D" id="3.100.10.20">
    <property type="entry name" value="CRISPR-associated endonuclease Cas1, N-terminal domain"/>
    <property type="match status" value="1"/>
</dbReference>
<evidence type="ECO:0000256" key="5">
    <source>
        <dbReference type="ARBA" id="ARBA00022842"/>
    </source>
</evidence>
<evidence type="ECO:0000256" key="10">
    <source>
        <dbReference type="HAMAP-Rule" id="MF_01470"/>
    </source>
</evidence>
<dbReference type="Pfam" id="PF01930">
    <property type="entry name" value="Cas_Cas4"/>
    <property type="match status" value="1"/>
</dbReference>
<feature type="region of interest" description="Disordered" evidence="11">
    <location>
        <begin position="569"/>
        <end position="603"/>
    </location>
</feature>
<dbReference type="PANTHER" id="PTHR34353:SF2">
    <property type="entry name" value="CRISPR-ASSOCIATED ENDONUCLEASE CAS1 1"/>
    <property type="match status" value="1"/>
</dbReference>
<feature type="compositionally biased region" description="Low complexity" evidence="11">
    <location>
        <begin position="367"/>
        <end position="383"/>
    </location>
</feature>
<feature type="region of interest" description="Disordered" evidence="11">
    <location>
        <begin position="108"/>
        <end position="161"/>
    </location>
</feature>
<comment type="function">
    <text evidence="10">CRISPR (clustered regularly interspaced short palindromic repeat), is an adaptive immune system that provides protection against mobile genetic elements (viruses, transposable elements and conjugative plasmids). CRISPR clusters contain spacers, sequences complementary to antecedent mobile elements, and target invading nucleic acids. CRISPR clusters are transcribed and processed into CRISPR RNA (crRNA). Acts as a dsDNA endonuclease. Involved in the integration of spacer DNA into the CRISPR cassette.</text>
</comment>
<keyword evidence="4 10" id="KW-0378">Hydrolase</keyword>
<dbReference type="GO" id="GO:0051607">
    <property type="term" value="P:defense response to virus"/>
    <property type="evidence" value="ECO:0007669"/>
    <property type="project" value="UniProtKB-UniRule"/>
</dbReference>
<evidence type="ECO:0000259" key="12">
    <source>
        <dbReference type="Pfam" id="PF01930"/>
    </source>
</evidence>
<dbReference type="Proteomes" id="UP000306196">
    <property type="component" value="Unassembled WGS sequence"/>
</dbReference>
<evidence type="ECO:0000256" key="1">
    <source>
        <dbReference type="ARBA" id="ARBA00022722"/>
    </source>
</evidence>
<protein>
    <recommendedName>
        <fullName evidence="10">CRISPR-associated endonuclease Cas1</fullName>
        <ecNumber evidence="10">3.1.-.-</ecNumber>
    </recommendedName>
</protein>
<dbReference type="Gene3D" id="1.20.120.920">
    <property type="entry name" value="CRISPR-associated endonuclease Cas1, C-terminal domain"/>
    <property type="match status" value="1"/>
</dbReference>
<evidence type="ECO:0000256" key="3">
    <source>
        <dbReference type="ARBA" id="ARBA00022759"/>
    </source>
</evidence>
<reference evidence="13 14" key="1">
    <citation type="submission" date="2019-05" db="EMBL/GenBank/DDBJ databases">
        <title>Verrucobacter flavum gen. nov., sp. nov. a new member of the family Verrucomicrobiaceae.</title>
        <authorList>
            <person name="Szuroczki S."/>
            <person name="Abbaszade G."/>
            <person name="Szabo A."/>
            <person name="Felfoldi T."/>
            <person name="Schumann P."/>
            <person name="Boka K."/>
            <person name="Keki Z."/>
            <person name="Toumi M."/>
            <person name="Toth E."/>
        </authorList>
    </citation>
    <scope>NUCLEOTIDE SEQUENCE [LARGE SCALE GENOMIC DNA]</scope>
    <source>
        <strain evidence="13 14">MG-N-17</strain>
    </source>
</reference>
<evidence type="ECO:0000256" key="2">
    <source>
        <dbReference type="ARBA" id="ARBA00022723"/>
    </source>
</evidence>
<evidence type="ECO:0000256" key="9">
    <source>
        <dbReference type="ARBA" id="ARBA00038592"/>
    </source>
</evidence>
<keyword evidence="8 10" id="KW-0464">Manganese</keyword>
<feature type="binding site" evidence="10">
    <location>
        <position position="656"/>
    </location>
    <ligand>
        <name>Mn(2+)</name>
        <dbReference type="ChEBI" id="CHEBI:29035"/>
    </ligand>
</feature>
<dbReference type="EMBL" id="VAUV01000019">
    <property type="protein sequence ID" value="TLD68809.1"/>
    <property type="molecule type" value="Genomic_DNA"/>
</dbReference>
<keyword evidence="1 10" id="KW-0540">Nuclease</keyword>
<evidence type="ECO:0000256" key="8">
    <source>
        <dbReference type="ARBA" id="ARBA00023211"/>
    </source>
</evidence>
<comment type="cofactor">
    <cofactor evidence="10">
        <name>Mg(2+)</name>
        <dbReference type="ChEBI" id="CHEBI:18420"/>
    </cofactor>
    <cofactor evidence="10">
        <name>Mn(2+)</name>
        <dbReference type="ChEBI" id="CHEBI:29035"/>
    </cofactor>
</comment>
<feature type="compositionally biased region" description="Low complexity" evidence="11">
    <location>
        <begin position="227"/>
        <end position="238"/>
    </location>
</feature>
<dbReference type="GO" id="GO:0004519">
    <property type="term" value="F:endonuclease activity"/>
    <property type="evidence" value="ECO:0007669"/>
    <property type="project" value="UniProtKB-UniRule"/>
</dbReference>
<dbReference type="InterPro" id="IPR022765">
    <property type="entry name" value="Dna2/Cas4_DUF83"/>
</dbReference>
<keyword evidence="7 10" id="KW-0238">DNA-binding</keyword>
<evidence type="ECO:0000313" key="13">
    <source>
        <dbReference type="EMBL" id="TLD68809.1"/>
    </source>
</evidence>
<feature type="domain" description="DUF83" evidence="12">
    <location>
        <begin position="258"/>
        <end position="340"/>
    </location>
</feature>
<dbReference type="Pfam" id="PF01867">
    <property type="entry name" value="Cas_Cas1"/>
    <property type="match status" value="1"/>
</dbReference>
<accession>A0A5R8KB85</accession>
<keyword evidence="2 10" id="KW-0479">Metal-binding</keyword>
<dbReference type="GO" id="GO:0043571">
    <property type="term" value="P:maintenance of CRISPR repeat elements"/>
    <property type="evidence" value="ECO:0007669"/>
    <property type="project" value="UniProtKB-UniRule"/>
</dbReference>
<dbReference type="NCBIfam" id="TIGR00287">
    <property type="entry name" value="cas1"/>
    <property type="match status" value="2"/>
</dbReference>
<organism evidence="13 14">
    <name type="scientific">Phragmitibacter flavus</name>
    <dbReference type="NCBI Taxonomy" id="2576071"/>
    <lineage>
        <taxon>Bacteria</taxon>
        <taxon>Pseudomonadati</taxon>
        <taxon>Verrucomicrobiota</taxon>
        <taxon>Verrucomicrobiia</taxon>
        <taxon>Verrucomicrobiales</taxon>
        <taxon>Verrucomicrobiaceae</taxon>
        <taxon>Phragmitibacter</taxon>
    </lineage>
</organism>
<evidence type="ECO:0000313" key="14">
    <source>
        <dbReference type="Proteomes" id="UP000306196"/>
    </source>
</evidence>
<dbReference type="EC" id="3.1.-.-" evidence="10"/>
<dbReference type="AlphaFoldDB" id="A0A5R8KB85"/>
<dbReference type="PANTHER" id="PTHR34353">
    <property type="entry name" value="CRISPR-ASSOCIATED ENDONUCLEASE CAS1 1"/>
    <property type="match status" value="1"/>
</dbReference>
<keyword evidence="14" id="KW-1185">Reference proteome</keyword>
<comment type="similarity">
    <text evidence="10">Belongs to the CRISPR-associated endonuclease Cas1 family.</text>
</comment>
<dbReference type="OrthoDB" id="9803119at2"/>
<dbReference type="InterPro" id="IPR042206">
    <property type="entry name" value="CRISPR-assoc_Cas1_C"/>
</dbReference>
<evidence type="ECO:0000256" key="7">
    <source>
        <dbReference type="ARBA" id="ARBA00023125"/>
    </source>
</evidence>
<dbReference type="Gene3D" id="3.90.320.10">
    <property type="match status" value="2"/>
</dbReference>
<name>A0A5R8KB85_9BACT</name>
<keyword evidence="5 10" id="KW-0460">Magnesium</keyword>
<feature type="compositionally biased region" description="Low complexity" evidence="11">
    <location>
        <begin position="126"/>
        <end position="138"/>
    </location>
</feature>
<feature type="binding site" evidence="10">
    <location>
        <position position="641"/>
    </location>
    <ligand>
        <name>Mn(2+)</name>
        <dbReference type="ChEBI" id="CHEBI:29035"/>
    </ligand>
</feature>
<dbReference type="InterPro" id="IPR002729">
    <property type="entry name" value="CRISPR-assoc_Cas1"/>
</dbReference>
<sequence>MSDFDMALDYRTARAMYPHRPDLWHPPEFLYDPIPIPLDHPELPLFERLEANPSAVDPNRTSAVFTDPIPARMLNEFVYCPRLFYYEFVDNVFVESIDTERGSAIHKKVDKGRGDLPSAMPSVKDSAASAPASPASAEAEQEQEQEASTTPTAVQTDTIHSRSATLGSDRLGVLAKMDLVEVQLATISVPASASLPPSSGKSKTKATTPELDLFATPDPPSSKNQSQTQTQTHVQSVTPVDYKVGSPRIGENGVQLWDADKMQLGLQILILRDNHYHCDQGVIYYKETRQRVPLQMTPELEQWIINHIEQARQVAASPVKPEPLLNSPKCVRCSLAPVCLPDETRFMQRWSEASPHLDRNSFSKNRLSPTLTSSTTSTATQLSPRRLIAARDDERALYLNTQGARVTQRGEVLIVKEETATKGEFRLKDLSHLALFGNIQITTQAIQTLCEAEIPVAYFSQSGWFYGITRGHGLKNVFTRIEQFNTAQDPRRCLALAQRFVHGKIRNHRTQLMRNHVSLPDGVSLKLKRAASDALAARSIAELLGIEGAAANLYFQNFAGLIKVNPDDDELPGLEPQASTANSENNSDIDPSFTFDFNKRSRRPPADPVNALLSFAYSILAKDCTLAALAVGYDPYIGFYHQPRHGRPALALDLMEEFRPLIAESAVLTAINNRMITPAHFVRAGDAINLTQHGRKAFFQAYEQRINSLITHPIFDYKASYRRIIELQARMLARYLTGEIPEYVPMMTR</sequence>
<feature type="compositionally biased region" description="Polar residues" evidence="11">
    <location>
        <begin position="577"/>
        <end position="589"/>
    </location>
</feature>
<comment type="subunit">
    <text evidence="9 10">Homodimer, forms a heterotetramer with a Cas2 homodimer.</text>
</comment>
<feature type="region of interest" description="Disordered" evidence="11">
    <location>
        <begin position="191"/>
        <end position="245"/>
    </location>
</feature>
<dbReference type="CDD" id="cd09634">
    <property type="entry name" value="Cas1_I-II-III"/>
    <property type="match status" value="1"/>
</dbReference>
<evidence type="ECO:0000256" key="4">
    <source>
        <dbReference type="ARBA" id="ARBA00022801"/>
    </source>
</evidence>
<keyword evidence="6 10" id="KW-0051">Antiviral defense</keyword>
<gene>
    <name evidence="10 13" type="primary">cas1</name>
    <name evidence="13" type="ORF">FEM03_20975</name>
</gene>
<evidence type="ECO:0000256" key="6">
    <source>
        <dbReference type="ARBA" id="ARBA00023118"/>
    </source>
</evidence>